<dbReference type="OrthoDB" id="5507734at2"/>
<dbReference type="InterPro" id="IPR006969">
    <property type="entry name" value="Stig-like"/>
</dbReference>
<accession>A0A5C6XN25</accession>
<keyword evidence="1 3" id="KW-0732">Signal</keyword>
<dbReference type="SUPFAM" id="SSF89372">
    <property type="entry name" value="Fucose-specific lectin"/>
    <property type="match status" value="1"/>
</dbReference>
<evidence type="ECO:0000256" key="2">
    <source>
        <dbReference type="SAM" id="MobiDB-lite"/>
    </source>
</evidence>
<dbReference type="Proteomes" id="UP000321046">
    <property type="component" value="Unassembled WGS sequence"/>
</dbReference>
<evidence type="ECO:0000256" key="1">
    <source>
        <dbReference type="ARBA" id="ARBA00022729"/>
    </source>
</evidence>
<sequence>MPLVSTPHALRLALLPLLAIVALASGTAACSPDNSRACEVDANCFVDERCIAGFCQFDPTPDAEDDAEENHTSADAEDDADTEAPDADANQPDTDANPCSPDLSICDNACVDLQQDPDYCGDCNTACSGEESCIGGTCTSELNINIIDSEPNTGFFNDLALDNDGYPHIVYYADASRELRYATFNGTEWQHAVIERDLPLTTSTRIYIDAQNTPQIAYIRATGTPTPVHATRTREGWEVSDVYFAGDGPLDFSRGIGGRPTLAFYEIPFMAPALFALGDEGWTSLDSPASDDTIAARAIAGDASTPLAIAYKSAVSELMLATYDTADSDWQQTTLATSLATANTLALTLSPTSSPAIATLNSQRDELLIFRRDGNAWSEERHPVGPTDTEVATGAISLTATDNALAAGLHISTTDHARVLKFNALTSDWLPLLHESAHADSNTSVAIDSQGRTHIIFVNPEGHLTYALLP</sequence>
<dbReference type="Pfam" id="PF04885">
    <property type="entry name" value="Stig1"/>
    <property type="match status" value="1"/>
</dbReference>
<evidence type="ECO:0008006" key="6">
    <source>
        <dbReference type="Google" id="ProtNLM"/>
    </source>
</evidence>
<dbReference type="Gene3D" id="2.120.10.70">
    <property type="entry name" value="Fucose-specific lectin"/>
    <property type="match status" value="2"/>
</dbReference>
<feature type="signal peptide" evidence="3">
    <location>
        <begin position="1"/>
        <end position="24"/>
    </location>
</feature>
<evidence type="ECO:0000313" key="4">
    <source>
        <dbReference type="EMBL" id="TXD39725.1"/>
    </source>
</evidence>
<name>A0A5C6XN25_9DELT</name>
<evidence type="ECO:0000256" key="3">
    <source>
        <dbReference type="SAM" id="SignalP"/>
    </source>
</evidence>
<proteinExistence type="predicted"/>
<protein>
    <recommendedName>
        <fullName evidence="6">BNR repeat domain protein</fullName>
    </recommendedName>
</protein>
<dbReference type="RefSeq" id="WP_146973696.1">
    <property type="nucleotide sequence ID" value="NZ_VOSL01000026.1"/>
</dbReference>
<dbReference type="AlphaFoldDB" id="A0A5C6XN25"/>
<reference evidence="4 5" key="1">
    <citation type="submission" date="2019-08" db="EMBL/GenBank/DDBJ databases">
        <title>Bradymonadales sp. TMQ2.</title>
        <authorList>
            <person name="Liang Q."/>
        </authorList>
    </citation>
    <scope>NUCLEOTIDE SEQUENCE [LARGE SCALE GENOMIC DNA]</scope>
    <source>
        <strain evidence="4 5">TMQ2</strain>
    </source>
</reference>
<organism evidence="4 5">
    <name type="scientific">Lujinxingia vulgaris</name>
    <dbReference type="NCBI Taxonomy" id="2600176"/>
    <lineage>
        <taxon>Bacteria</taxon>
        <taxon>Deltaproteobacteria</taxon>
        <taxon>Bradymonadales</taxon>
        <taxon>Lujinxingiaceae</taxon>
        <taxon>Lujinxingia</taxon>
    </lineage>
</organism>
<gene>
    <name evidence="4" type="ORF">FRC96_06475</name>
</gene>
<feature type="compositionally biased region" description="Acidic residues" evidence="2">
    <location>
        <begin position="75"/>
        <end position="86"/>
    </location>
</feature>
<dbReference type="EMBL" id="VOSL01000026">
    <property type="protein sequence ID" value="TXD39725.1"/>
    <property type="molecule type" value="Genomic_DNA"/>
</dbReference>
<evidence type="ECO:0000313" key="5">
    <source>
        <dbReference type="Proteomes" id="UP000321046"/>
    </source>
</evidence>
<feature type="chain" id="PRO_5023034764" description="BNR repeat domain protein" evidence="3">
    <location>
        <begin position="25"/>
        <end position="470"/>
    </location>
</feature>
<feature type="region of interest" description="Disordered" evidence="2">
    <location>
        <begin position="61"/>
        <end position="96"/>
    </location>
</feature>
<comment type="caution">
    <text evidence="4">The sequence shown here is derived from an EMBL/GenBank/DDBJ whole genome shotgun (WGS) entry which is preliminary data.</text>
</comment>